<organism evidence="1 2">
    <name type="scientific">Adonisia turfae CCMR0082</name>
    <dbReference type="NCBI Taxonomy" id="2304604"/>
    <lineage>
        <taxon>Bacteria</taxon>
        <taxon>Bacillati</taxon>
        <taxon>Cyanobacteriota</taxon>
        <taxon>Adonisia</taxon>
        <taxon>Adonisia turfae</taxon>
    </lineage>
</organism>
<dbReference type="EMBL" id="QZCE01000002">
    <property type="protein sequence ID" value="NEZ65357.1"/>
    <property type="molecule type" value="Genomic_DNA"/>
</dbReference>
<gene>
    <name evidence="1" type="ORF">D0962_21715</name>
</gene>
<evidence type="ECO:0000313" key="1">
    <source>
        <dbReference type="EMBL" id="NEZ65357.1"/>
    </source>
</evidence>
<dbReference type="AlphaFoldDB" id="A0A6M0SA29"/>
<name>A0A6M0SA29_9CYAN</name>
<evidence type="ECO:0000313" key="2">
    <source>
        <dbReference type="Proteomes" id="UP000473574"/>
    </source>
</evidence>
<dbReference type="SUPFAM" id="SSF159245">
    <property type="entry name" value="AttH-like"/>
    <property type="match status" value="1"/>
</dbReference>
<accession>A0A6M0SA29</accession>
<protein>
    <submittedName>
        <fullName evidence="1">Uncharacterized protein</fullName>
    </submittedName>
</protein>
<comment type="caution">
    <text evidence="1">The sequence shown here is derived from an EMBL/GenBank/DDBJ whole genome shotgun (WGS) entry which is preliminary data.</text>
</comment>
<dbReference type="Gene3D" id="2.40.370.10">
    <property type="entry name" value="AttH-like domain"/>
    <property type="match status" value="1"/>
</dbReference>
<sequence>MSLNKKRPHEVIPGHLDSVSNQVATITNPCTDMPLKIPHFSVMRQAAENLDKTSYPADIASVITSFLQRGSCFDMQAIPSGYQMEFPADHHIHPDIGGMEFYILAANLDTTDPDGRPQKIGIAMWMQKNRMVGLSAQKSAGWSDGDTLVGSVMATAVLAPPKKKKKMPFLASTYAKSSVKGGPEQSSRAGEDLVFECEKSLEGKKVRRSRLLEWPIVGGKLEYSKTGEPFIFSVGPDSFSGTENVLPLQAQVNDGENLTFDLMVDCLEELQPETAFFLQGPAGPTGFQVNWPQLKISGSLMVEGKRYQITAGTGTIVHQAMPTSLENADGAVNPIPYLEDPRPFVGWAWQWFNFDNKDAAIFAGVNINNFSINLVPPFGVYATIDDGKWKVTSFPTASTPQGSSIMLGDFHVNPTVASQPGPDRPSAIMPTTWKYLILGDNSQPLLDGFASAWAGDGAININDWSMFSELPVTYYSSDPNLPDGVGYCESFGFESTIQYTDRGLQMLRTGQVPEPSSDSKSFLERLLSIFRF</sequence>
<dbReference type="RefSeq" id="WP_163666383.1">
    <property type="nucleotide sequence ID" value="NZ_QZCE01000002.1"/>
</dbReference>
<dbReference type="Proteomes" id="UP000473574">
    <property type="component" value="Unassembled WGS sequence"/>
</dbReference>
<dbReference type="InterPro" id="IPR023374">
    <property type="entry name" value="AttH-like_dom_sf"/>
</dbReference>
<proteinExistence type="predicted"/>
<reference evidence="1 2" key="1">
    <citation type="journal article" date="2020" name="Microb. Ecol.">
        <title>Ecogenomics of the Marine Benthic Filamentous Cyanobacterium Adonisia.</title>
        <authorList>
            <person name="Walter J.M."/>
            <person name="Coutinho F.H."/>
            <person name="Leomil L."/>
            <person name="Hargreaves P.I."/>
            <person name="Campeao M.E."/>
            <person name="Vieira V.V."/>
            <person name="Silva B.S."/>
            <person name="Fistarol G.O."/>
            <person name="Salomon P.S."/>
            <person name="Sawabe T."/>
            <person name="Mino S."/>
            <person name="Hosokawa M."/>
            <person name="Miyashita H."/>
            <person name="Maruyama F."/>
            <person name="van Verk M.C."/>
            <person name="Dutilh B.E."/>
            <person name="Thompson C.C."/>
            <person name="Thompson F.L."/>
        </authorList>
    </citation>
    <scope>NUCLEOTIDE SEQUENCE [LARGE SCALE GENOMIC DNA]</scope>
    <source>
        <strain evidence="1 2">CCMR0082</strain>
    </source>
</reference>